<comment type="caution">
    <text evidence="3">The sequence shown here is derived from an EMBL/GenBank/DDBJ whole genome shotgun (WGS) entry which is preliminary data.</text>
</comment>
<dbReference type="InterPro" id="IPR031959">
    <property type="entry name" value="DUF4779"/>
</dbReference>
<keyword evidence="4" id="KW-1185">Reference proteome</keyword>
<organism evidence="3 4">
    <name type="scientific">Tenebrio molitor</name>
    <name type="common">Yellow mealworm beetle</name>
    <dbReference type="NCBI Taxonomy" id="7067"/>
    <lineage>
        <taxon>Eukaryota</taxon>
        <taxon>Metazoa</taxon>
        <taxon>Ecdysozoa</taxon>
        <taxon>Arthropoda</taxon>
        <taxon>Hexapoda</taxon>
        <taxon>Insecta</taxon>
        <taxon>Pterygota</taxon>
        <taxon>Neoptera</taxon>
        <taxon>Endopterygota</taxon>
        <taxon>Coleoptera</taxon>
        <taxon>Polyphaga</taxon>
        <taxon>Cucujiformia</taxon>
        <taxon>Tenebrionidae</taxon>
        <taxon>Tenebrio</taxon>
    </lineage>
</organism>
<feature type="region of interest" description="Disordered" evidence="1">
    <location>
        <begin position="51"/>
        <end position="78"/>
    </location>
</feature>
<accession>A0A8J6HBJ4</accession>
<dbReference type="Pfam" id="PF16009">
    <property type="entry name" value="DUF4779"/>
    <property type="match status" value="1"/>
</dbReference>
<reference evidence="3" key="2">
    <citation type="submission" date="2021-08" db="EMBL/GenBank/DDBJ databases">
        <authorList>
            <person name="Eriksson T."/>
        </authorList>
    </citation>
    <scope>NUCLEOTIDE SEQUENCE</scope>
    <source>
        <strain evidence="3">Stoneville</strain>
        <tissue evidence="3">Whole head</tissue>
    </source>
</reference>
<feature type="chain" id="PRO_5035249844" evidence="2">
    <location>
        <begin position="17"/>
        <end position="310"/>
    </location>
</feature>
<sequence>MRPLFVLFAFIISTGADPIIIRSGINNHKDEARRQDANVFDLNSAKGVSNYAGAEGYDRDNESKHVQAQDTGKYNEEKGAKKLHSNENSFADDKYHQQAGGEVLDSNKKSASKKGHHNSGYSKSFRKDETANTSSYYDDADDEGNEYVQNNKKNVYGDSGQHVQRGSDVDDKRYLQDQGKKGYYNNAGNYDRDLANQRDYHSRNYYDNRENEGRRNAAKQYDEDARYGEERYLKKPHYYYEPEPYYQRPIPAPKKTITIYEDPRYDGYEKYPQYDNDYIQLDLKRPPREYDPREYDYRYYDRRPSYDYYY</sequence>
<reference evidence="3" key="1">
    <citation type="journal article" date="2020" name="J Insects Food Feed">
        <title>The yellow mealworm (Tenebrio molitor) genome: a resource for the emerging insects as food and feed industry.</title>
        <authorList>
            <person name="Eriksson T."/>
            <person name="Andere A."/>
            <person name="Kelstrup H."/>
            <person name="Emery V."/>
            <person name="Picard C."/>
        </authorList>
    </citation>
    <scope>NUCLEOTIDE SEQUENCE</scope>
    <source>
        <strain evidence="3">Stoneville</strain>
        <tissue evidence="3">Whole head</tissue>
    </source>
</reference>
<keyword evidence="2" id="KW-0732">Signal</keyword>
<feature type="region of interest" description="Disordered" evidence="1">
    <location>
        <begin position="208"/>
        <end position="228"/>
    </location>
</feature>
<evidence type="ECO:0000313" key="3">
    <source>
        <dbReference type="EMBL" id="KAH0811052.1"/>
    </source>
</evidence>
<dbReference type="Proteomes" id="UP000719412">
    <property type="component" value="Unassembled WGS sequence"/>
</dbReference>
<feature type="signal peptide" evidence="2">
    <location>
        <begin position="1"/>
        <end position="16"/>
    </location>
</feature>
<gene>
    <name evidence="3" type="ORF">GEV33_011741</name>
</gene>
<evidence type="ECO:0000256" key="1">
    <source>
        <dbReference type="SAM" id="MobiDB-lite"/>
    </source>
</evidence>
<evidence type="ECO:0000313" key="4">
    <source>
        <dbReference type="Proteomes" id="UP000719412"/>
    </source>
</evidence>
<dbReference type="EMBL" id="JABDTM020027071">
    <property type="protein sequence ID" value="KAH0811052.1"/>
    <property type="molecule type" value="Genomic_DNA"/>
</dbReference>
<feature type="compositionally biased region" description="Basic and acidic residues" evidence="1">
    <location>
        <begin position="56"/>
        <end position="78"/>
    </location>
</feature>
<dbReference type="AlphaFoldDB" id="A0A8J6HBJ4"/>
<evidence type="ECO:0000256" key="2">
    <source>
        <dbReference type="SAM" id="SignalP"/>
    </source>
</evidence>
<feature type="region of interest" description="Disordered" evidence="1">
    <location>
        <begin position="105"/>
        <end position="172"/>
    </location>
</feature>
<protein>
    <submittedName>
        <fullName evidence="3">Uncharacterized protein</fullName>
    </submittedName>
</protein>
<name>A0A8J6HBJ4_TENMO</name>
<proteinExistence type="predicted"/>